<name>A0A926DGK4_9FIRM</name>
<dbReference type="SUPFAM" id="SSF55729">
    <property type="entry name" value="Acyl-CoA N-acyltransferases (Nat)"/>
    <property type="match status" value="1"/>
</dbReference>
<evidence type="ECO:0000313" key="2">
    <source>
        <dbReference type="EMBL" id="MBC8537412.1"/>
    </source>
</evidence>
<dbReference type="CDD" id="cd04301">
    <property type="entry name" value="NAT_SF"/>
    <property type="match status" value="1"/>
</dbReference>
<evidence type="ECO:0000313" key="3">
    <source>
        <dbReference type="Proteomes" id="UP000617951"/>
    </source>
</evidence>
<gene>
    <name evidence="2" type="ORF">H8693_00495</name>
</gene>
<dbReference type="GO" id="GO:0016747">
    <property type="term" value="F:acyltransferase activity, transferring groups other than amino-acyl groups"/>
    <property type="evidence" value="ECO:0007669"/>
    <property type="project" value="InterPro"/>
</dbReference>
<comment type="caution">
    <text evidence="2">The sequence shown here is derived from an EMBL/GenBank/DDBJ whole genome shotgun (WGS) entry which is preliminary data.</text>
</comment>
<dbReference type="Pfam" id="PF13508">
    <property type="entry name" value="Acetyltransf_7"/>
    <property type="match status" value="1"/>
</dbReference>
<organism evidence="2 3">
    <name type="scientific">Guopingia tenuis</name>
    <dbReference type="NCBI Taxonomy" id="2763656"/>
    <lineage>
        <taxon>Bacteria</taxon>
        <taxon>Bacillati</taxon>
        <taxon>Bacillota</taxon>
        <taxon>Clostridia</taxon>
        <taxon>Christensenellales</taxon>
        <taxon>Christensenellaceae</taxon>
        <taxon>Guopingia</taxon>
    </lineage>
</organism>
<feature type="domain" description="N-acetyltransferase" evidence="1">
    <location>
        <begin position="5"/>
        <end position="154"/>
    </location>
</feature>
<reference evidence="2" key="1">
    <citation type="submission" date="2020-08" db="EMBL/GenBank/DDBJ databases">
        <title>Genome public.</title>
        <authorList>
            <person name="Liu C."/>
            <person name="Sun Q."/>
        </authorList>
    </citation>
    <scope>NUCLEOTIDE SEQUENCE</scope>
    <source>
        <strain evidence="2">NSJ-63</strain>
    </source>
</reference>
<keyword evidence="3" id="KW-1185">Reference proteome</keyword>
<dbReference type="Proteomes" id="UP000617951">
    <property type="component" value="Unassembled WGS sequence"/>
</dbReference>
<accession>A0A926DGK4</accession>
<dbReference type="EMBL" id="JACRSS010000001">
    <property type="protein sequence ID" value="MBC8537412.1"/>
    <property type="molecule type" value="Genomic_DNA"/>
</dbReference>
<sequence length="177" mass="21077">MIHFERIRNKTHPAYSCALKLYQSSFPVHEQREEFSQAKILCDNAYHFELIYDAEVFIGLVLYWETANYIYIEHLCILPEMRNKQYGQKTLSLINKKQKIIILEIDPPIDEISKRRKAFYEKCGFVENIYSHIHPPYHRGDEGHALVVMSRPILISQDQYDDFNVYLRDKIMKDAFA</sequence>
<protein>
    <submittedName>
        <fullName evidence="2">GNAT family N-acetyltransferase</fullName>
    </submittedName>
</protein>
<evidence type="ECO:0000259" key="1">
    <source>
        <dbReference type="PROSITE" id="PS51186"/>
    </source>
</evidence>
<dbReference type="InterPro" id="IPR016181">
    <property type="entry name" value="Acyl_CoA_acyltransferase"/>
</dbReference>
<dbReference type="Gene3D" id="3.40.630.30">
    <property type="match status" value="1"/>
</dbReference>
<dbReference type="AlphaFoldDB" id="A0A926DGK4"/>
<proteinExistence type="predicted"/>
<dbReference type="InterPro" id="IPR000182">
    <property type="entry name" value="GNAT_dom"/>
</dbReference>
<dbReference type="PROSITE" id="PS51186">
    <property type="entry name" value="GNAT"/>
    <property type="match status" value="1"/>
</dbReference>